<reference evidence="2" key="1">
    <citation type="journal article" date="2015" name="Proc. Natl. Acad. Sci. U.S.A.">
        <title>Bacterial clade with the ribosomal RNA operon on a small plasmid rather than the chromosome.</title>
        <authorList>
            <person name="Anda M."/>
            <person name="Ohtsubo Y."/>
            <person name="Okubo T."/>
            <person name="Sugawara M."/>
            <person name="Nagata Y."/>
            <person name="Tsuda M."/>
            <person name="Minamisawa K."/>
            <person name="Mitsui H."/>
        </authorList>
    </citation>
    <scope>NUCLEOTIDE SEQUENCE</scope>
    <source>
        <strain evidence="2">DSM 14790</strain>
    </source>
</reference>
<dbReference type="InterPro" id="IPR011991">
    <property type="entry name" value="ArsR-like_HTH"/>
</dbReference>
<proteinExistence type="predicted"/>
<dbReference type="GO" id="GO:0003700">
    <property type="term" value="F:DNA-binding transcription factor activity"/>
    <property type="evidence" value="ECO:0007669"/>
    <property type="project" value="InterPro"/>
</dbReference>
<organism evidence="2">
    <name type="scientific">Aurantimonas coralicida</name>
    <dbReference type="NCBI Taxonomy" id="182270"/>
    <lineage>
        <taxon>Bacteria</taxon>
        <taxon>Pseudomonadati</taxon>
        <taxon>Pseudomonadota</taxon>
        <taxon>Alphaproteobacteria</taxon>
        <taxon>Hyphomicrobiales</taxon>
        <taxon>Aurantimonadaceae</taxon>
        <taxon>Aurantimonas</taxon>
    </lineage>
</organism>
<dbReference type="AlphaFoldDB" id="A0A0P0YZT5"/>
<dbReference type="Pfam" id="PF01047">
    <property type="entry name" value="MarR"/>
    <property type="match status" value="1"/>
</dbReference>
<dbReference type="Gene3D" id="1.10.10.10">
    <property type="entry name" value="Winged helix-like DNA-binding domain superfamily/Winged helix DNA-binding domain"/>
    <property type="match status" value="1"/>
</dbReference>
<protein>
    <submittedName>
        <fullName evidence="2">Putative transcriptional regulator, MarR family</fullName>
    </submittedName>
</protein>
<evidence type="ECO:0000313" key="2">
    <source>
        <dbReference type="EMBL" id="BAT27110.1"/>
    </source>
</evidence>
<accession>A0A0P0YZT5</accession>
<dbReference type="InterPro" id="IPR000835">
    <property type="entry name" value="HTH_MarR-typ"/>
</dbReference>
<dbReference type="CDD" id="cd00090">
    <property type="entry name" value="HTH_ARSR"/>
    <property type="match status" value="1"/>
</dbReference>
<dbReference type="SUPFAM" id="SSF46785">
    <property type="entry name" value="Winged helix' DNA-binding domain"/>
    <property type="match status" value="1"/>
</dbReference>
<dbReference type="PRINTS" id="PR00598">
    <property type="entry name" value="HTHMARR"/>
</dbReference>
<dbReference type="SMART" id="SM00347">
    <property type="entry name" value="HTH_MARR"/>
    <property type="match status" value="1"/>
</dbReference>
<dbReference type="PROSITE" id="PS50995">
    <property type="entry name" value="HTH_MARR_2"/>
    <property type="match status" value="1"/>
</dbReference>
<dbReference type="InterPro" id="IPR036388">
    <property type="entry name" value="WH-like_DNA-bd_sf"/>
</dbReference>
<dbReference type="PANTHER" id="PTHR33164">
    <property type="entry name" value="TRANSCRIPTIONAL REGULATOR, MARR FAMILY"/>
    <property type="match status" value="1"/>
</dbReference>
<dbReference type="EMBL" id="LC066374">
    <property type="protein sequence ID" value="BAT27110.1"/>
    <property type="molecule type" value="Genomic_DNA"/>
</dbReference>
<sequence>MEDRGRQALIALRRIIRAMEFSARRLAKETGLTSSQLTVLRILSQGEMTPSAIAAQIGLTQATVTTLIDRLVERKLVQRRRGESDRRHIWIDLTEEGHAMLASMPPDLQVSFQSEFDRMKDWEQAMVVASLERIAGLLNAERIDAGPVLEFGEIATPRP</sequence>
<name>A0A0P0YZT5_9HYPH</name>
<feature type="domain" description="HTH marR-type" evidence="1">
    <location>
        <begin position="5"/>
        <end position="136"/>
    </location>
</feature>
<dbReference type="InterPro" id="IPR039422">
    <property type="entry name" value="MarR/SlyA-like"/>
</dbReference>
<evidence type="ECO:0000259" key="1">
    <source>
        <dbReference type="PROSITE" id="PS50995"/>
    </source>
</evidence>
<dbReference type="InterPro" id="IPR036390">
    <property type="entry name" value="WH_DNA-bd_sf"/>
</dbReference>
<dbReference type="GO" id="GO:0006950">
    <property type="term" value="P:response to stress"/>
    <property type="evidence" value="ECO:0007669"/>
    <property type="project" value="TreeGrafter"/>
</dbReference>
<dbReference type="PANTHER" id="PTHR33164:SF89">
    <property type="entry name" value="MARR FAMILY REGULATORY PROTEIN"/>
    <property type="match status" value="1"/>
</dbReference>